<keyword evidence="4 6" id="KW-0520">NAD</keyword>
<protein>
    <recommendedName>
        <fullName evidence="6">NAD kinase</fullName>
        <ecNumber evidence="6">2.7.1.23</ecNumber>
    </recommendedName>
    <alternativeName>
        <fullName evidence="6">ATP-dependent NAD kinase</fullName>
    </alternativeName>
</protein>
<feature type="binding site" evidence="6">
    <location>
        <position position="187"/>
    </location>
    <ligand>
        <name>NAD(+)</name>
        <dbReference type="ChEBI" id="CHEBI:57540"/>
    </ligand>
</feature>
<comment type="caution">
    <text evidence="6">Lacks conserved residue(s) required for the propagation of feature annotation.</text>
</comment>
<gene>
    <name evidence="8" type="primary">ppnK</name>
    <name evidence="6" type="synonym">nadK</name>
    <name evidence="8" type="ORF">Pan97_19320</name>
</gene>
<dbReference type="KEGG" id="bvo:Pan97_19320"/>
<evidence type="ECO:0000256" key="4">
    <source>
        <dbReference type="ARBA" id="ARBA00023027"/>
    </source>
</evidence>
<keyword evidence="9" id="KW-1185">Reference proteome</keyword>
<evidence type="ECO:0000256" key="7">
    <source>
        <dbReference type="SAM" id="MobiDB-lite"/>
    </source>
</evidence>
<dbReference type="PANTHER" id="PTHR20275">
    <property type="entry name" value="NAD KINASE"/>
    <property type="match status" value="1"/>
</dbReference>
<keyword evidence="6" id="KW-0963">Cytoplasm</keyword>
<feature type="active site" description="Proton acceptor" evidence="6">
    <location>
        <position position="75"/>
    </location>
</feature>
<feature type="binding site" evidence="6">
    <location>
        <begin position="149"/>
        <end position="150"/>
    </location>
    <ligand>
        <name>NAD(+)</name>
        <dbReference type="ChEBI" id="CHEBI:57540"/>
    </ligand>
</feature>
<keyword evidence="6" id="KW-0547">Nucleotide-binding</keyword>
<comment type="subcellular location">
    <subcellularLocation>
        <location evidence="6">Cytoplasm</location>
    </subcellularLocation>
</comment>
<dbReference type="Gene3D" id="3.40.50.10330">
    <property type="entry name" value="Probable inorganic polyphosphate/atp-NAD kinase, domain 1"/>
    <property type="match status" value="1"/>
</dbReference>
<dbReference type="EC" id="2.7.1.23" evidence="6"/>
<dbReference type="GO" id="GO:0051287">
    <property type="term" value="F:NAD binding"/>
    <property type="evidence" value="ECO:0007669"/>
    <property type="project" value="UniProtKB-ARBA"/>
</dbReference>
<evidence type="ECO:0000313" key="9">
    <source>
        <dbReference type="Proteomes" id="UP000318626"/>
    </source>
</evidence>
<evidence type="ECO:0000313" key="8">
    <source>
        <dbReference type="EMBL" id="QDU74912.1"/>
    </source>
</evidence>
<evidence type="ECO:0000256" key="5">
    <source>
        <dbReference type="ARBA" id="ARBA00047925"/>
    </source>
</evidence>
<dbReference type="GO" id="GO:0005737">
    <property type="term" value="C:cytoplasm"/>
    <property type="evidence" value="ECO:0007669"/>
    <property type="project" value="UniProtKB-SubCell"/>
</dbReference>
<keyword evidence="3 6" id="KW-0521">NADP</keyword>
<dbReference type="SUPFAM" id="SSF111331">
    <property type="entry name" value="NAD kinase/diacylglycerol kinase-like"/>
    <property type="match status" value="1"/>
</dbReference>
<comment type="catalytic activity">
    <reaction evidence="5 6">
        <text>NAD(+) + ATP = ADP + NADP(+) + H(+)</text>
        <dbReference type="Rhea" id="RHEA:18629"/>
        <dbReference type="ChEBI" id="CHEBI:15378"/>
        <dbReference type="ChEBI" id="CHEBI:30616"/>
        <dbReference type="ChEBI" id="CHEBI:57540"/>
        <dbReference type="ChEBI" id="CHEBI:58349"/>
        <dbReference type="ChEBI" id="CHEBI:456216"/>
        <dbReference type="EC" id="2.7.1.23"/>
    </reaction>
</comment>
<organism evidence="8 9">
    <name type="scientific">Bremerella volcania</name>
    <dbReference type="NCBI Taxonomy" id="2527984"/>
    <lineage>
        <taxon>Bacteria</taxon>
        <taxon>Pseudomonadati</taxon>
        <taxon>Planctomycetota</taxon>
        <taxon>Planctomycetia</taxon>
        <taxon>Pirellulales</taxon>
        <taxon>Pirellulaceae</taxon>
        <taxon>Bremerella</taxon>
    </lineage>
</organism>
<dbReference type="Pfam" id="PF20143">
    <property type="entry name" value="NAD_kinase_C"/>
    <property type="match status" value="1"/>
</dbReference>
<feature type="region of interest" description="Disordered" evidence="7">
    <location>
        <begin position="1"/>
        <end position="21"/>
    </location>
</feature>
<dbReference type="GO" id="GO:0046872">
    <property type="term" value="F:metal ion binding"/>
    <property type="evidence" value="ECO:0007669"/>
    <property type="project" value="UniProtKB-UniRule"/>
</dbReference>
<dbReference type="GO" id="GO:0005524">
    <property type="term" value="F:ATP binding"/>
    <property type="evidence" value="ECO:0007669"/>
    <property type="project" value="UniProtKB-KW"/>
</dbReference>
<dbReference type="GO" id="GO:0019674">
    <property type="term" value="P:NAD+ metabolic process"/>
    <property type="evidence" value="ECO:0007669"/>
    <property type="project" value="InterPro"/>
</dbReference>
<dbReference type="Proteomes" id="UP000318626">
    <property type="component" value="Chromosome"/>
</dbReference>
<comment type="similarity">
    <text evidence="6">Belongs to the NAD kinase family.</text>
</comment>
<evidence type="ECO:0000256" key="3">
    <source>
        <dbReference type="ARBA" id="ARBA00022857"/>
    </source>
</evidence>
<evidence type="ECO:0000256" key="2">
    <source>
        <dbReference type="ARBA" id="ARBA00022777"/>
    </source>
</evidence>
<dbReference type="InterPro" id="IPR016064">
    <property type="entry name" value="NAD/diacylglycerol_kinase_sf"/>
</dbReference>
<keyword evidence="1 6" id="KW-0808">Transferase</keyword>
<dbReference type="InterPro" id="IPR017438">
    <property type="entry name" value="ATP-NAD_kinase_N"/>
</dbReference>
<dbReference type="InterPro" id="IPR017437">
    <property type="entry name" value="ATP-NAD_kinase_PpnK-typ_C"/>
</dbReference>
<comment type="cofactor">
    <cofactor evidence="6">
        <name>a divalent metal cation</name>
        <dbReference type="ChEBI" id="CHEBI:60240"/>
    </cofactor>
</comment>
<feature type="binding site" evidence="6">
    <location>
        <begin position="190"/>
        <end position="195"/>
    </location>
    <ligand>
        <name>NAD(+)</name>
        <dbReference type="ChEBI" id="CHEBI:57540"/>
    </ligand>
</feature>
<dbReference type="HAMAP" id="MF_00361">
    <property type="entry name" value="NAD_kinase"/>
    <property type="match status" value="1"/>
</dbReference>
<dbReference type="GO" id="GO:0003951">
    <property type="term" value="F:NAD+ kinase activity"/>
    <property type="evidence" value="ECO:0007669"/>
    <property type="project" value="UniProtKB-UniRule"/>
</dbReference>
<accession>A0A518C6T3</accession>
<comment type="function">
    <text evidence="6">Involved in the regulation of the intracellular balance of NAD and NADP, and is a key enzyme in the biosynthesis of NADP. Catalyzes specifically the phosphorylation on 2'-hydroxyl of the adenosine moiety of NAD to yield NADP.</text>
</comment>
<dbReference type="Pfam" id="PF01513">
    <property type="entry name" value="NAD_kinase"/>
    <property type="match status" value="1"/>
</dbReference>
<dbReference type="AlphaFoldDB" id="A0A518C6T3"/>
<evidence type="ECO:0000256" key="1">
    <source>
        <dbReference type="ARBA" id="ARBA00022679"/>
    </source>
</evidence>
<proteinExistence type="inferred from homology"/>
<reference evidence="9" key="1">
    <citation type="submission" date="2019-02" db="EMBL/GenBank/DDBJ databases">
        <title>Deep-cultivation of Planctomycetes and their phenomic and genomic characterization uncovers novel biology.</title>
        <authorList>
            <person name="Wiegand S."/>
            <person name="Jogler M."/>
            <person name="Boedeker C."/>
            <person name="Pinto D."/>
            <person name="Vollmers J."/>
            <person name="Rivas-Marin E."/>
            <person name="Kohn T."/>
            <person name="Peeters S.H."/>
            <person name="Heuer A."/>
            <person name="Rast P."/>
            <person name="Oberbeckmann S."/>
            <person name="Bunk B."/>
            <person name="Jeske O."/>
            <person name="Meyerdierks A."/>
            <person name="Storesund J.E."/>
            <person name="Kallscheuer N."/>
            <person name="Luecker S."/>
            <person name="Lage O.M."/>
            <person name="Pohl T."/>
            <person name="Merkel B.J."/>
            <person name="Hornburger P."/>
            <person name="Mueller R.-W."/>
            <person name="Bruemmer F."/>
            <person name="Labrenz M."/>
            <person name="Spormann A.M."/>
            <person name="Op den Camp H."/>
            <person name="Overmann J."/>
            <person name="Amann R."/>
            <person name="Jetten M.S.M."/>
            <person name="Mascher T."/>
            <person name="Medema M.H."/>
            <person name="Devos D.P."/>
            <person name="Kaster A.-K."/>
            <person name="Ovreas L."/>
            <person name="Rohde M."/>
            <person name="Galperin M.Y."/>
            <person name="Jogler C."/>
        </authorList>
    </citation>
    <scope>NUCLEOTIDE SEQUENCE [LARGE SCALE GENOMIC DNA]</scope>
    <source>
        <strain evidence="9">Pan97</strain>
    </source>
</reference>
<name>A0A518C6T3_9BACT</name>
<feature type="binding site" evidence="6">
    <location>
        <position position="179"/>
    </location>
    <ligand>
        <name>NAD(+)</name>
        <dbReference type="ChEBI" id="CHEBI:57540"/>
    </ligand>
</feature>
<sequence>MTTVDPASPKKPPWTGKDKPRVMLLGAGNRPHVEEEAERLSHLLPQFAEIVHTDLEWDADLSEIEADFAIVLGGDGSILGAARSMGNQQIPIIGVNMGKLGFLAAFTPDHVVEQLAALCAGDCQIIEHMMLRCRVFKDEEVIAERIGLNEMALLGGPPFQIRTIDLYVDNQLATSYSCDGLIISTPVGSTAHNLSAGGPILRADLRAFVVSPISPHTLTMRSVVDTGDRCFEMHLRGSDRTMSVVVDGRVLSPITSDHRVRVDQAQPRFKLVATHDHNYYRTLREKLGWGGQIDHGR</sequence>
<keyword evidence="2 6" id="KW-0418">Kinase</keyword>
<dbReference type="InterPro" id="IPR002504">
    <property type="entry name" value="NADK"/>
</dbReference>
<dbReference type="EMBL" id="CP036289">
    <property type="protein sequence ID" value="QDU74912.1"/>
    <property type="molecule type" value="Genomic_DNA"/>
</dbReference>
<evidence type="ECO:0000256" key="6">
    <source>
        <dbReference type="HAMAP-Rule" id="MF_00361"/>
    </source>
</evidence>
<dbReference type="Gene3D" id="2.60.200.30">
    <property type="entry name" value="Probable inorganic polyphosphate/atp-NAD kinase, domain 2"/>
    <property type="match status" value="1"/>
</dbReference>
<dbReference type="GO" id="GO:0006741">
    <property type="term" value="P:NADP+ biosynthetic process"/>
    <property type="evidence" value="ECO:0007669"/>
    <property type="project" value="UniProtKB-UniRule"/>
</dbReference>
<dbReference type="PANTHER" id="PTHR20275:SF0">
    <property type="entry name" value="NAD KINASE"/>
    <property type="match status" value="1"/>
</dbReference>
<feature type="binding site" evidence="6">
    <location>
        <begin position="75"/>
        <end position="76"/>
    </location>
    <ligand>
        <name>NAD(+)</name>
        <dbReference type="ChEBI" id="CHEBI:57540"/>
    </ligand>
</feature>
<keyword evidence="6" id="KW-0067">ATP-binding</keyword>